<dbReference type="Gene3D" id="2.40.160.60">
    <property type="entry name" value="Outer membrane protein transport protein (OMPP1/FadL/TodX)"/>
    <property type="match status" value="1"/>
</dbReference>
<name>A0A370GS19_9COXI</name>
<evidence type="ECO:0000256" key="2">
    <source>
        <dbReference type="ARBA" id="ARBA00008163"/>
    </source>
</evidence>
<accession>A0A370GS19</accession>
<feature type="chain" id="PRO_5016843849" evidence="8">
    <location>
        <begin position="28"/>
        <end position="442"/>
    </location>
</feature>
<keyword evidence="10" id="KW-1185">Reference proteome</keyword>
<keyword evidence="5 8" id="KW-0732">Signal</keyword>
<dbReference type="OrthoDB" id="19849at2"/>
<dbReference type="InterPro" id="IPR005017">
    <property type="entry name" value="OMPP1/FadL/TodX"/>
</dbReference>
<dbReference type="GO" id="GO:0015483">
    <property type="term" value="F:long-chain fatty acid transporting porin activity"/>
    <property type="evidence" value="ECO:0007669"/>
    <property type="project" value="TreeGrafter"/>
</dbReference>
<dbReference type="GO" id="GO:0009279">
    <property type="term" value="C:cell outer membrane"/>
    <property type="evidence" value="ECO:0007669"/>
    <property type="project" value="UniProtKB-SubCell"/>
</dbReference>
<keyword evidence="6" id="KW-0472">Membrane</keyword>
<dbReference type="AlphaFoldDB" id="A0A370GS19"/>
<comment type="caution">
    <text evidence="9">The sequence shown here is derived from an EMBL/GenBank/DDBJ whole genome shotgun (WGS) entry which is preliminary data.</text>
</comment>
<protein>
    <submittedName>
        <fullName evidence="9">Long-chain fatty acid transport protein</fullName>
    </submittedName>
</protein>
<keyword evidence="4" id="KW-0812">Transmembrane</keyword>
<evidence type="ECO:0000313" key="10">
    <source>
        <dbReference type="Proteomes" id="UP000254720"/>
    </source>
</evidence>
<evidence type="ECO:0000256" key="4">
    <source>
        <dbReference type="ARBA" id="ARBA00022692"/>
    </source>
</evidence>
<reference evidence="9 10" key="1">
    <citation type="submission" date="2018-07" db="EMBL/GenBank/DDBJ databases">
        <title>Genomic Encyclopedia of Type Strains, Phase IV (KMG-IV): sequencing the most valuable type-strain genomes for metagenomic binning, comparative biology and taxonomic classification.</title>
        <authorList>
            <person name="Goeker M."/>
        </authorList>
    </citation>
    <scope>NUCLEOTIDE SEQUENCE [LARGE SCALE GENOMIC DNA]</scope>
    <source>
        <strain evidence="9 10">DSM 16500</strain>
    </source>
</reference>
<evidence type="ECO:0000256" key="7">
    <source>
        <dbReference type="ARBA" id="ARBA00023237"/>
    </source>
</evidence>
<gene>
    <name evidence="9" type="ORF">C8D86_10660</name>
</gene>
<dbReference type="PANTHER" id="PTHR35093">
    <property type="entry name" value="OUTER MEMBRANE PROTEIN NMB0088-RELATED"/>
    <property type="match status" value="1"/>
</dbReference>
<evidence type="ECO:0000256" key="8">
    <source>
        <dbReference type="SAM" id="SignalP"/>
    </source>
</evidence>
<proteinExistence type="inferred from homology"/>
<organism evidence="9 10">
    <name type="scientific">Aquicella lusitana</name>
    <dbReference type="NCBI Taxonomy" id="254246"/>
    <lineage>
        <taxon>Bacteria</taxon>
        <taxon>Pseudomonadati</taxon>
        <taxon>Pseudomonadota</taxon>
        <taxon>Gammaproteobacteria</taxon>
        <taxon>Legionellales</taxon>
        <taxon>Coxiellaceae</taxon>
        <taxon>Aquicella</taxon>
    </lineage>
</organism>
<dbReference type="Proteomes" id="UP000254720">
    <property type="component" value="Unassembled WGS sequence"/>
</dbReference>
<feature type="signal peptide" evidence="8">
    <location>
        <begin position="1"/>
        <end position="27"/>
    </location>
</feature>
<sequence>MNQLMRRRLISILCASGLLSASEQVMASAFQIWEQDGASIGNYHAGYAAAAADASTAFYNPAGITLIKNQQIVIGGAAVLPDIQYKGTVAINTINNFMPYYVTAQGGTFAFVPSLHYVAPLTDRMGFGFSVDVPFGAEVNYGSDTYLRYISTLATIKVVDVSPSLGFQVTDKASVGLGPDFQKMDLEFDQVAVLSDPTIGDPTDTKSINRASDTAWGYHLGGLYQFTPDTRVGLSYHSQVVHHLSKKSTFSGPLANELNNGEDFVSRATSNITLPPYTALSFYHRLNPKVALMASAIFTQWTTVKNIIMKNLAGIDQSELSGDITVVAPQSFRNSWNFSMGADYFVTDQMTLKGGVGYDQTPVRNAYRTVQLPDNNRIVIALGGHYQATKAIGIDLNWSHFFMNKAHVIPPTQVTGDQEGQTNGSVTGGADVFGGQVTWDIA</sequence>
<dbReference type="EMBL" id="QQAX01000006">
    <property type="protein sequence ID" value="RDI46056.1"/>
    <property type="molecule type" value="Genomic_DNA"/>
</dbReference>
<evidence type="ECO:0000256" key="6">
    <source>
        <dbReference type="ARBA" id="ARBA00023136"/>
    </source>
</evidence>
<evidence type="ECO:0000256" key="5">
    <source>
        <dbReference type="ARBA" id="ARBA00022729"/>
    </source>
</evidence>
<dbReference type="RefSeq" id="WP_114833954.1">
    <property type="nucleotide sequence ID" value="NZ_LR699114.1"/>
</dbReference>
<evidence type="ECO:0000313" key="9">
    <source>
        <dbReference type="EMBL" id="RDI46056.1"/>
    </source>
</evidence>
<keyword evidence="3" id="KW-1134">Transmembrane beta strand</keyword>
<evidence type="ECO:0000256" key="1">
    <source>
        <dbReference type="ARBA" id="ARBA00004571"/>
    </source>
</evidence>
<dbReference type="PANTHER" id="PTHR35093:SF8">
    <property type="entry name" value="OUTER MEMBRANE PROTEIN NMB0088-RELATED"/>
    <property type="match status" value="1"/>
</dbReference>
<keyword evidence="7" id="KW-0998">Cell outer membrane</keyword>
<evidence type="ECO:0000256" key="3">
    <source>
        <dbReference type="ARBA" id="ARBA00022452"/>
    </source>
</evidence>
<comment type="subcellular location">
    <subcellularLocation>
        <location evidence="1">Cell outer membrane</location>
        <topology evidence="1">Multi-pass membrane protein</topology>
    </subcellularLocation>
</comment>
<dbReference type="SUPFAM" id="SSF56935">
    <property type="entry name" value="Porins"/>
    <property type="match status" value="1"/>
</dbReference>
<dbReference type="Pfam" id="PF03349">
    <property type="entry name" value="Toluene_X"/>
    <property type="match status" value="1"/>
</dbReference>
<comment type="similarity">
    <text evidence="2">Belongs to the OmpP1/FadL family.</text>
</comment>